<evidence type="ECO:0000313" key="3">
    <source>
        <dbReference type="EMBL" id="TBU03336.1"/>
    </source>
</evidence>
<dbReference type="VEuPathDB" id="MicrosporidiaDB:CWI39_0985p0020"/>
<evidence type="ECO:0000256" key="2">
    <source>
        <dbReference type="SAM" id="Phobius"/>
    </source>
</evidence>
<dbReference type="AlphaFoldDB" id="A0A4Q9L7M9"/>
<gene>
    <name evidence="3" type="ORF">CWI39_0985p0020</name>
</gene>
<feature type="compositionally biased region" description="Basic and acidic residues" evidence="1">
    <location>
        <begin position="30"/>
        <end position="39"/>
    </location>
</feature>
<feature type="compositionally biased region" description="Basic and acidic residues" evidence="1">
    <location>
        <begin position="7"/>
        <end position="23"/>
    </location>
</feature>
<keyword evidence="3" id="KW-0808">Transferase</keyword>
<dbReference type="InterPro" id="IPR029058">
    <property type="entry name" value="AB_hydrolase_fold"/>
</dbReference>
<proteinExistence type="predicted"/>
<dbReference type="GO" id="GO:0008374">
    <property type="term" value="F:O-acyltransferase activity"/>
    <property type="evidence" value="ECO:0007669"/>
    <property type="project" value="InterPro"/>
</dbReference>
<dbReference type="SUPFAM" id="SSF53474">
    <property type="entry name" value="alpha/beta-Hydrolases"/>
    <property type="match status" value="1"/>
</dbReference>
<evidence type="ECO:0000256" key="1">
    <source>
        <dbReference type="SAM" id="MobiDB-lite"/>
    </source>
</evidence>
<dbReference type="Proteomes" id="UP000293045">
    <property type="component" value="Unassembled WGS sequence"/>
</dbReference>
<reference evidence="3 4" key="1">
    <citation type="submission" date="2017-12" db="EMBL/GenBank/DDBJ databases">
        <authorList>
            <person name="Pombert J.-F."/>
            <person name="Haag K.L."/>
            <person name="Ebert D."/>
        </authorList>
    </citation>
    <scope>NUCLEOTIDE SEQUENCE [LARGE SCALE GENOMIC DNA]</scope>
    <source>
        <strain evidence="3">IL-BN-2</strain>
    </source>
</reference>
<keyword evidence="2" id="KW-0472">Membrane</keyword>
<feature type="transmembrane region" description="Helical" evidence="2">
    <location>
        <begin position="141"/>
        <end position="169"/>
    </location>
</feature>
<keyword evidence="3" id="KW-0012">Acyltransferase</keyword>
<protein>
    <submittedName>
        <fullName evidence="3">Phospholipid:diacylglycerol acyltransferase</fullName>
    </submittedName>
</protein>
<keyword evidence="2" id="KW-1133">Transmembrane helix</keyword>
<sequence>MNRKKNNSNDKRKDLEKKKESKRNLKKKNEKNDKEDEKGVNNSIMRLSQPKNDKEDEKEENNSIMRHSQSKNDKEDEKEDYSEEEIIKDLQSKKNLEEEEEKLKTSLILSNQEIETNEENQKTNTTNKEPTERIFTKRIRILFYSTPFIIKISFFIFLSFGCIFLYPVFFDANATVKRIKDVFPYPSTLYKILETLSDLDNSYNTFTAQFGTPSKSPGEVLAEKGARAHSPIIIIPGIISTTLELWKGLEGSDSHFRKKIWGSFDMLKFILSDKKSWCDHMRLENGLDPKGIKVRASQGLGASDFLLPGYWIWSKIIQNLAEVGYDYTNLHLSSFDWRLGMEELEKRDFFFTKLKNEIEFFRKTSGKKVVLLSHSLGTLVCYYFMKWVENSCDFCDQKSETEKNNSENSDQKCKCNKNWVSENIESILSIAAPFLGSTKAISGMLSGEGKDTAHSGFIESNILDFFLGKEERRELFRGWGSIHSLMPKGGRRFWRNKNVIKIRNGESFDVENVNNVLQQTLNTETYNRINKCHRGNYKDNKNQFNKKENWTNPLLNTLPNAPDLTIYSFYGVGKMSEEGYIYDEIKETKIWEKIEQYFYTSTDNETEIQILNEIMIKEESKDKRYFEISKDVNNSNKNICRGIYMTNGDGTVPLVSLGYMGRKGWRNSILNPYNVKTVVREYEHNPISILKDVRGGPDSSDHVDILGNYNMTIDLIKVVCKYEELQDCIVSELDEVCEKIDETN</sequence>
<feature type="region of interest" description="Disordered" evidence="1">
    <location>
        <begin position="1"/>
        <end position="86"/>
    </location>
</feature>
<dbReference type="Gene3D" id="3.40.50.1820">
    <property type="entry name" value="alpha/beta hydrolase"/>
    <property type="match status" value="1"/>
</dbReference>
<dbReference type="Pfam" id="PF02450">
    <property type="entry name" value="LCAT"/>
    <property type="match status" value="1"/>
</dbReference>
<dbReference type="EMBL" id="PIXR01000985">
    <property type="protein sequence ID" value="TBU03336.1"/>
    <property type="molecule type" value="Genomic_DNA"/>
</dbReference>
<dbReference type="VEuPathDB" id="MicrosporidiaDB:CWI36_0024p0010"/>
<accession>A0A4Q9L7M9</accession>
<keyword evidence="2" id="KW-0812">Transmembrane</keyword>
<evidence type="ECO:0000313" key="4">
    <source>
        <dbReference type="Proteomes" id="UP000293045"/>
    </source>
</evidence>
<dbReference type="PANTHER" id="PTHR11440">
    <property type="entry name" value="LECITHIN-CHOLESTEROL ACYLTRANSFERASE-RELATED"/>
    <property type="match status" value="1"/>
</dbReference>
<name>A0A4Q9L7M9_9MICR</name>
<dbReference type="GO" id="GO:0006629">
    <property type="term" value="P:lipid metabolic process"/>
    <property type="evidence" value="ECO:0007669"/>
    <property type="project" value="InterPro"/>
</dbReference>
<dbReference type="InterPro" id="IPR003386">
    <property type="entry name" value="LACT/PDAT_acylTrfase"/>
</dbReference>
<organism evidence="3 4">
    <name type="scientific">Hamiltosporidium magnivora</name>
    <dbReference type="NCBI Taxonomy" id="148818"/>
    <lineage>
        <taxon>Eukaryota</taxon>
        <taxon>Fungi</taxon>
        <taxon>Fungi incertae sedis</taxon>
        <taxon>Microsporidia</taxon>
        <taxon>Dubosqiidae</taxon>
        <taxon>Hamiltosporidium</taxon>
    </lineage>
</organism>
<comment type="caution">
    <text evidence="3">The sequence shown here is derived from an EMBL/GenBank/DDBJ whole genome shotgun (WGS) entry which is preliminary data.</text>
</comment>